<organism evidence="1 2">
    <name type="scientific">Coprinopsis marcescibilis</name>
    <name type="common">Agaric fungus</name>
    <name type="synonym">Psathyrella marcescibilis</name>
    <dbReference type="NCBI Taxonomy" id="230819"/>
    <lineage>
        <taxon>Eukaryota</taxon>
        <taxon>Fungi</taxon>
        <taxon>Dikarya</taxon>
        <taxon>Basidiomycota</taxon>
        <taxon>Agaricomycotina</taxon>
        <taxon>Agaricomycetes</taxon>
        <taxon>Agaricomycetidae</taxon>
        <taxon>Agaricales</taxon>
        <taxon>Agaricineae</taxon>
        <taxon>Psathyrellaceae</taxon>
        <taxon>Coprinopsis</taxon>
    </lineage>
</organism>
<protein>
    <submittedName>
        <fullName evidence="1">Uncharacterized protein</fullName>
    </submittedName>
</protein>
<sequence length="67" mass="7272">MRQTAIEKMADDGVVIDPATEKAALSIIPRVSGFACRVHDSPTLKEQFNKLVDATDSLDGTTQQLAR</sequence>
<proteinExistence type="predicted"/>
<accession>A0A5C3K943</accession>
<evidence type="ECO:0000313" key="2">
    <source>
        <dbReference type="Proteomes" id="UP000307440"/>
    </source>
</evidence>
<gene>
    <name evidence="1" type="ORF">FA15DRAFT_577562</name>
</gene>
<dbReference type="AlphaFoldDB" id="A0A5C3K943"/>
<dbReference type="OrthoDB" id="3050260at2759"/>
<dbReference type="EMBL" id="ML210734">
    <property type="protein sequence ID" value="TFK16575.1"/>
    <property type="molecule type" value="Genomic_DNA"/>
</dbReference>
<evidence type="ECO:0000313" key="1">
    <source>
        <dbReference type="EMBL" id="TFK16575.1"/>
    </source>
</evidence>
<feature type="non-terminal residue" evidence="1">
    <location>
        <position position="67"/>
    </location>
</feature>
<dbReference type="Proteomes" id="UP000307440">
    <property type="component" value="Unassembled WGS sequence"/>
</dbReference>
<keyword evidence="2" id="KW-1185">Reference proteome</keyword>
<reference evidence="1 2" key="1">
    <citation type="journal article" date="2019" name="Nat. Ecol. Evol.">
        <title>Megaphylogeny resolves global patterns of mushroom evolution.</title>
        <authorList>
            <person name="Varga T."/>
            <person name="Krizsan K."/>
            <person name="Foldi C."/>
            <person name="Dima B."/>
            <person name="Sanchez-Garcia M."/>
            <person name="Sanchez-Ramirez S."/>
            <person name="Szollosi G.J."/>
            <person name="Szarkandi J.G."/>
            <person name="Papp V."/>
            <person name="Albert L."/>
            <person name="Andreopoulos W."/>
            <person name="Angelini C."/>
            <person name="Antonin V."/>
            <person name="Barry K.W."/>
            <person name="Bougher N.L."/>
            <person name="Buchanan P."/>
            <person name="Buyck B."/>
            <person name="Bense V."/>
            <person name="Catcheside P."/>
            <person name="Chovatia M."/>
            <person name="Cooper J."/>
            <person name="Damon W."/>
            <person name="Desjardin D."/>
            <person name="Finy P."/>
            <person name="Geml J."/>
            <person name="Haridas S."/>
            <person name="Hughes K."/>
            <person name="Justo A."/>
            <person name="Karasinski D."/>
            <person name="Kautmanova I."/>
            <person name="Kiss B."/>
            <person name="Kocsube S."/>
            <person name="Kotiranta H."/>
            <person name="LaButti K.M."/>
            <person name="Lechner B.E."/>
            <person name="Liimatainen K."/>
            <person name="Lipzen A."/>
            <person name="Lukacs Z."/>
            <person name="Mihaltcheva S."/>
            <person name="Morgado L.N."/>
            <person name="Niskanen T."/>
            <person name="Noordeloos M.E."/>
            <person name="Ohm R.A."/>
            <person name="Ortiz-Santana B."/>
            <person name="Ovrebo C."/>
            <person name="Racz N."/>
            <person name="Riley R."/>
            <person name="Savchenko A."/>
            <person name="Shiryaev A."/>
            <person name="Soop K."/>
            <person name="Spirin V."/>
            <person name="Szebenyi C."/>
            <person name="Tomsovsky M."/>
            <person name="Tulloss R.E."/>
            <person name="Uehling J."/>
            <person name="Grigoriev I.V."/>
            <person name="Vagvolgyi C."/>
            <person name="Papp T."/>
            <person name="Martin F.M."/>
            <person name="Miettinen O."/>
            <person name="Hibbett D.S."/>
            <person name="Nagy L.G."/>
        </authorList>
    </citation>
    <scope>NUCLEOTIDE SEQUENCE [LARGE SCALE GENOMIC DNA]</scope>
    <source>
        <strain evidence="1 2">CBS 121175</strain>
    </source>
</reference>
<name>A0A5C3K943_COPMA</name>